<dbReference type="PROSITE" id="PS50865">
    <property type="entry name" value="ZF_MYND_2"/>
    <property type="match status" value="1"/>
</dbReference>
<evidence type="ECO:0000313" key="6">
    <source>
        <dbReference type="EMBL" id="KZV97929.1"/>
    </source>
</evidence>
<sequence>MSAPDDGASDAISSTSYTRARAYLVDDVDELQLRLGLPGLKRAFISIETVRETLYAHTMRHWDNDHEMTLVALTWCRMCEDAKISAHIREDPKMLEYLASLTYWTTMCYLCTLRSLVHWWYPCLARAKGDNLITELALTSLSNILSDAAESKDEDTIVLFLEAVFYMTTYTKDVGRITFNRTAVILTDFLNQRCMPVWIDAEWAESCIYYSVGLARQGTGRQRRIGLRNLAHFGDPTPLYDWEPEYMARSLQRLELTSEMRTSMRQFGLEKCETTRVLRNMSAVGDAVNEAFTDDGPPNLARLGLRLCDLVRADPICVCFDDNFPRRARLGTGGPRKYGAQFDEWADLLTNCAAAVRQLPGKSVLLPISGAKSTTDDVADILDIQHHLLNEDCFCTELDSIRRLAFERNSSEMFYLFTVLRSPDLDLALSASKLVKGSIKCEDPGPFDLIFMACLALGLWEGVLKVDIPESNTVKGWRKIVRGAHSALEYANLYLRACPPDALYRDRMFSIKALAMQLIHGPGSKLLSDTKGFLRPSRLAHEFYGAIWKEDGTSESYDALRNLVEHGPFVGKHMDPPLKKLFPGITPSNAADEFERGDKIPRIRQFSEEVWEEWKIPVDADRNVDWKSAPRGLVHNALISPYAKDLELYSCDNCEARSAALRRCALCREVRYCDRDCQSEAWGGHREICSRVFL</sequence>
<feature type="domain" description="MYND-type" evidence="5">
    <location>
        <begin position="651"/>
        <end position="689"/>
    </location>
</feature>
<gene>
    <name evidence="6" type="ORF">EXIGLDRAFT_763973</name>
</gene>
<evidence type="ECO:0000256" key="1">
    <source>
        <dbReference type="ARBA" id="ARBA00022723"/>
    </source>
</evidence>
<keyword evidence="3" id="KW-0862">Zinc</keyword>
<keyword evidence="7" id="KW-1185">Reference proteome</keyword>
<name>A0A166B502_EXIGL</name>
<dbReference type="SUPFAM" id="SSF144232">
    <property type="entry name" value="HIT/MYND zinc finger-like"/>
    <property type="match status" value="1"/>
</dbReference>
<keyword evidence="1" id="KW-0479">Metal-binding</keyword>
<evidence type="ECO:0000313" key="7">
    <source>
        <dbReference type="Proteomes" id="UP000077266"/>
    </source>
</evidence>
<evidence type="ECO:0000256" key="4">
    <source>
        <dbReference type="PROSITE-ProRule" id="PRU00134"/>
    </source>
</evidence>
<organism evidence="6 7">
    <name type="scientific">Exidia glandulosa HHB12029</name>
    <dbReference type="NCBI Taxonomy" id="1314781"/>
    <lineage>
        <taxon>Eukaryota</taxon>
        <taxon>Fungi</taxon>
        <taxon>Dikarya</taxon>
        <taxon>Basidiomycota</taxon>
        <taxon>Agaricomycotina</taxon>
        <taxon>Agaricomycetes</taxon>
        <taxon>Auriculariales</taxon>
        <taxon>Exidiaceae</taxon>
        <taxon>Exidia</taxon>
    </lineage>
</organism>
<dbReference type="Gene3D" id="6.10.140.2220">
    <property type="match status" value="1"/>
</dbReference>
<proteinExistence type="predicted"/>
<dbReference type="GO" id="GO:0008270">
    <property type="term" value="F:zinc ion binding"/>
    <property type="evidence" value="ECO:0007669"/>
    <property type="project" value="UniProtKB-KW"/>
</dbReference>
<dbReference type="PROSITE" id="PS01360">
    <property type="entry name" value="ZF_MYND_1"/>
    <property type="match status" value="1"/>
</dbReference>
<protein>
    <recommendedName>
        <fullName evidence="5">MYND-type domain-containing protein</fullName>
    </recommendedName>
</protein>
<dbReference type="Proteomes" id="UP000077266">
    <property type="component" value="Unassembled WGS sequence"/>
</dbReference>
<accession>A0A166B502</accession>
<dbReference type="Pfam" id="PF01753">
    <property type="entry name" value="zf-MYND"/>
    <property type="match status" value="1"/>
</dbReference>
<reference evidence="6 7" key="1">
    <citation type="journal article" date="2016" name="Mol. Biol. Evol.">
        <title>Comparative Genomics of Early-Diverging Mushroom-Forming Fungi Provides Insights into the Origins of Lignocellulose Decay Capabilities.</title>
        <authorList>
            <person name="Nagy L.G."/>
            <person name="Riley R."/>
            <person name="Tritt A."/>
            <person name="Adam C."/>
            <person name="Daum C."/>
            <person name="Floudas D."/>
            <person name="Sun H."/>
            <person name="Yadav J.S."/>
            <person name="Pangilinan J."/>
            <person name="Larsson K.H."/>
            <person name="Matsuura K."/>
            <person name="Barry K."/>
            <person name="Labutti K."/>
            <person name="Kuo R."/>
            <person name="Ohm R.A."/>
            <person name="Bhattacharya S.S."/>
            <person name="Shirouzu T."/>
            <person name="Yoshinaga Y."/>
            <person name="Martin F.M."/>
            <person name="Grigoriev I.V."/>
            <person name="Hibbett D.S."/>
        </authorList>
    </citation>
    <scope>NUCLEOTIDE SEQUENCE [LARGE SCALE GENOMIC DNA]</scope>
    <source>
        <strain evidence="6 7">HHB12029</strain>
    </source>
</reference>
<dbReference type="OrthoDB" id="432970at2759"/>
<evidence type="ECO:0000259" key="5">
    <source>
        <dbReference type="PROSITE" id="PS50865"/>
    </source>
</evidence>
<evidence type="ECO:0000256" key="3">
    <source>
        <dbReference type="ARBA" id="ARBA00022833"/>
    </source>
</evidence>
<keyword evidence="2 4" id="KW-0863">Zinc-finger</keyword>
<dbReference type="EMBL" id="KV425924">
    <property type="protein sequence ID" value="KZV97929.1"/>
    <property type="molecule type" value="Genomic_DNA"/>
</dbReference>
<dbReference type="InParanoid" id="A0A166B502"/>
<evidence type="ECO:0000256" key="2">
    <source>
        <dbReference type="ARBA" id="ARBA00022771"/>
    </source>
</evidence>
<dbReference type="InterPro" id="IPR002893">
    <property type="entry name" value="Znf_MYND"/>
</dbReference>
<dbReference type="AlphaFoldDB" id="A0A166B502"/>